<protein>
    <submittedName>
        <fullName evidence="2">Uncharacterized protein</fullName>
    </submittedName>
</protein>
<feature type="region of interest" description="Disordered" evidence="1">
    <location>
        <begin position="951"/>
        <end position="971"/>
    </location>
</feature>
<dbReference type="SUPFAM" id="SSF52058">
    <property type="entry name" value="L domain-like"/>
    <property type="match status" value="1"/>
</dbReference>
<dbReference type="AlphaFoldDB" id="A0AAV2I222"/>
<evidence type="ECO:0000313" key="3">
    <source>
        <dbReference type="Proteomes" id="UP001497497"/>
    </source>
</evidence>
<feature type="region of interest" description="Disordered" evidence="1">
    <location>
        <begin position="819"/>
        <end position="925"/>
    </location>
</feature>
<name>A0AAV2I222_LYMST</name>
<dbReference type="PROSITE" id="PS51450">
    <property type="entry name" value="LRR"/>
    <property type="match status" value="1"/>
</dbReference>
<dbReference type="InterPro" id="IPR042655">
    <property type="entry name" value="LRC72"/>
</dbReference>
<feature type="compositionally biased region" description="Polar residues" evidence="1">
    <location>
        <begin position="1187"/>
        <end position="1204"/>
    </location>
</feature>
<dbReference type="PANTHER" id="PTHR46759:SF2">
    <property type="match status" value="1"/>
</dbReference>
<accession>A0AAV2I222</accession>
<proteinExistence type="predicted"/>
<dbReference type="Gene3D" id="3.80.10.10">
    <property type="entry name" value="Ribonuclease Inhibitor"/>
    <property type="match status" value="1"/>
</dbReference>
<gene>
    <name evidence="2" type="ORF">GSLYS_00013808001</name>
</gene>
<feature type="compositionally biased region" description="Basic and acidic residues" evidence="1">
    <location>
        <begin position="673"/>
        <end position="682"/>
    </location>
</feature>
<evidence type="ECO:0000256" key="1">
    <source>
        <dbReference type="SAM" id="MobiDB-lite"/>
    </source>
</evidence>
<feature type="region of interest" description="Disordered" evidence="1">
    <location>
        <begin position="673"/>
        <end position="708"/>
    </location>
</feature>
<feature type="region of interest" description="Disordered" evidence="1">
    <location>
        <begin position="1169"/>
        <end position="1212"/>
    </location>
</feature>
<reference evidence="2 3" key="1">
    <citation type="submission" date="2024-04" db="EMBL/GenBank/DDBJ databases">
        <authorList>
            <consortium name="Genoscope - CEA"/>
            <person name="William W."/>
        </authorList>
    </citation>
    <scope>NUCLEOTIDE SEQUENCE [LARGE SCALE GENOMIC DNA]</scope>
</reference>
<dbReference type="Proteomes" id="UP001497497">
    <property type="component" value="Unassembled WGS sequence"/>
</dbReference>
<sequence>MRLKTEALRKRCKGPLHLIKFLDLSGLELVKLDHLEQLENLHWLTVRNNNLEGDDGLENLKQLWYLDLSNNNISLLNALSRYLALGTLILSNNNLKWIDLEKIRHAHFLSISLHGNPCLDSDPYYRIHVIDCLPLIWELDGRLVTVTERLHVKQFFIDTALTAHPIRHKMGRTFRTTAVKNIGTMGVVSKQCKYIYSKFPMSETHTKHTDERRLRYLTKMLQQDILQWVSDLEKKDSAISQVTGNFLEHFLEQRHHDVERCNMILLLLVISLEYELPKSLIKATLFGSHLNTIGTANIIPYFLLPPSYRTRVVCILLNAAKVDRDNNVERNGGLYPQLFMSLYYAVAQLTRISQTSEANMHKIRATAPDSDYKALMAGEAVSLMLQVPRFLNCFADPGVASLTLCATGNQTLINESKAMLLQAEDIFGDITMRQAHKKVTDDILSAVHRRLDSINIKMVDIPVGDRYLALSDSLPIKPLHSVIWASQYLTNGQRIPKLEPPILNPAREAAKEKPQEPKIGDKVLLGPQVVGEIHLLLKGDIALVKIDGVPVSTGGIVSKVKDSEAHYTYIDLKAMCYARDIGMWRSIKTAGDKYNLHSVGTKPVAQTGRRFKGFGSISESSKDLAKKYSVQQRAYSSLDFSERRSSLKITWGNDYNHNYFQSGSEGFDKQLAIRDSSSKESARSGIDVPKKSKRHTRSAPNLSRSVYDPSLESELRSLVPVAMTQDADNNQDVDKLFRSPEVSPDSLKKPSLTPEPSSVTEELPAPETKNALAPDLGNEAGRLENSFGPDVLAEDDSRLEALETNSTFLTNVIDQEEGLEVNSPVSTAGVHHAESTGQSMTDHLLTNNDLSQGMNSPDGMSKSSASQPEDTNRRPDSQMKVSGQQMTPGPHKSRPSTAATPKTIFQFPPPQRPTSPTTIRQMKSPSLRVAQADKWLAGGRDLYWEEVRNRPRSGHTPGWKEGLPANMRRPRPKSAFTSPMLVYPQEASQGRVSYLSSCSNCQSVVPTHHLNHFGEVDDLDVTYVPLSNLEDSQMTSQHDDRSDLMVQGFRVARKGQSSSQSDYSIEGFLDVSRGQQLVLASSSSDQMSPVSTRHPNTFRSPSASPHSPQKLLRRRAISAGGVTLNLYEQSYSELPIMFLPGRNTTNQITDGTFNSPPDTEERLAIEGPDVKEPASKTLRTDAATYRPRSQQEFQRKQNQLSSSDRVPRATGNEVIQVYIEERAESRLD</sequence>
<dbReference type="PANTHER" id="PTHR46759">
    <property type="entry name" value="LEUCINE-RICH REPEAT-CONTAINING PROTEIN 72"/>
    <property type="match status" value="1"/>
</dbReference>
<dbReference type="EMBL" id="CAXITT010000369">
    <property type="protein sequence ID" value="CAL1540075.1"/>
    <property type="molecule type" value="Genomic_DNA"/>
</dbReference>
<dbReference type="InterPro" id="IPR001611">
    <property type="entry name" value="Leu-rich_rpt"/>
</dbReference>
<dbReference type="InterPro" id="IPR032675">
    <property type="entry name" value="LRR_dom_sf"/>
</dbReference>
<organism evidence="2 3">
    <name type="scientific">Lymnaea stagnalis</name>
    <name type="common">Great pond snail</name>
    <name type="synonym">Helix stagnalis</name>
    <dbReference type="NCBI Taxonomy" id="6523"/>
    <lineage>
        <taxon>Eukaryota</taxon>
        <taxon>Metazoa</taxon>
        <taxon>Spiralia</taxon>
        <taxon>Lophotrochozoa</taxon>
        <taxon>Mollusca</taxon>
        <taxon>Gastropoda</taxon>
        <taxon>Heterobranchia</taxon>
        <taxon>Euthyneura</taxon>
        <taxon>Panpulmonata</taxon>
        <taxon>Hygrophila</taxon>
        <taxon>Lymnaeoidea</taxon>
        <taxon>Lymnaeidae</taxon>
        <taxon>Lymnaea</taxon>
    </lineage>
</organism>
<feature type="region of interest" description="Disordered" evidence="1">
    <location>
        <begin position="724"/>
        <end position="770"/>
    </location>
</feature>
<feature type="compositionally biased region" description="Polar residues" evidence="1">
    <location>
        <begin position="835"/>
        <end position="855"/>
    </location>
</feature>
<feature type="region of interest" description="Disordered" evidence="1">
    <location>
        <begin position="1079"/>
        <end position="1110"/>
    </location>
</feature>
<feature type="compositionally biased region" description="Polar residues" evidence="1">
    <location>
        <begin position="914"/>
        <end position="924"/>
    </location>
</feature>
<comment type="caution">
    <text evidence="2">The sequence shown here is derived from an EMBL/GenBank/DDBJ whole genome shotgun (WGS) entry which is preliminary data.</text>
</comment>
<evidence type="ECO:0000313" key="2">
    <source>
        <dbReference type="EMBL" id="CAL1540075.1"/>
    </source>
</evidence>
<feature type="compositionally biased region" description="Polar residues" evidence="1">
    <location>
        <begin position="1079"/>
        <end position="1107"/>
    </location>
</feature>
<keyword evidence="3" id="KW-1185">Reference proteome</keyword>